<dbReference type="Pfam" id="PF17642">
    <property type="entry name" value="TssD"/>
    <property type="match status" value="1"/>
</dbReference>
<dbReference type="RefSeq" id="WP_089048561.1">
    <property type="nucleotide sequence ID" value="NZ_FXTV01000002.1"/>
</dbReference>
<dbReference type="AlphaFoldDB" id="A0A226HM16"/>
<evidence type="ECO:0000313" key="2">
    <source>
        <dbReference type="Proteomes" id="UP000198345"/>
    </source>
</evidence>
<organism evidence="1 2">
    <name type="scientific">Flavobacterium hercynium</name>
    <dbReference type="NCBI Taxonomy" id="387094"/>
    <lineage>
        <taxon>Bacteria</taxon>
        <taxon>Pseudomonadati</taxon>
        <taxon>Bacteroidota</taxon>
        <taxon>Flavobacteriia</taxon>
        <taxon>Flavobacteriales</taxon>
        <taxon>Flavobacteriaceae</taxon>
        <taxon>Flavobacterium</taxon>
    </lineage>
</organism>
<dbReference type="OrthoDB" id="947066at2"/>
<dbReference type="EMBL" id="MUGW01000008">
    <property type="protein sequence ID" value="OXA94898.1"/>
    <property type="molecule type" value="Genomic_DNA"/>
</dbReference>
<dbReference type="GO" id="GO:0033104">
    <property type="term" value="C:type VI protein secretion system complex"/>
    <property type="evidence" value="ECO:0007669"/>
    <property type="project" value="InterPro"/>
</dbReference>
<dbReference type="Proteomes" id="UP000198345">
    <property type="component" value="Unassembled WGS sequence"/>
</dbReference>
<sequence>MSFLAKLMIDGGEFNVLDFKIQFQSKKDTSGKPFGGVKGGTIKIVIEADQHTDFLAWILNHNLGKDGKIVFYRRDALGKMKDLKFERAHCIDYEEEFSSTSDSPMTIKMEIIAKEILFSDAKFSNDWTD</sequence>
<evidence type="ECO:0008006" key="3">
    <source>
        <dbReference type="Google" id="ProtNLM"/>
    </source>
</evidence>
<reference evidence="1 2" key="1">
    <citation type="submission" date="2016-11" db="EMBL/GenBank/DDBJ databases">
        <title>Whole genomes of Flavobacteriaceae.</title>
        <authorList>
            <person name="Stine C."/>
            <person name="Li C."/>
            <person name="Tadesse D."/>
        </authorList>
    </citation>
    <scope>NUCLEOTIDE SEQUENCE [LARGE SCALE GENOMIC DNA]</scope>
    <source>
        <strain evidence="1 2">DSM 18292</strain>
    </source>
</reference>
<name>A0A226HM16_9FLAO</name>
<accession>A0A226HM16</accession>
<gene>
    <name evidence="1" type="ORF">B0A66_04030</name>
</gene>
<comment type="caution">
    <text evidence="1">The sequence shown here is derived from an EMBL/GenBank/DDBJ whole genome shotgun (WGS) entry which is preliminary data.</text>
</comment>
<dbReference type="InterPro" id="IPR041408">
    <property type="entry name" value="Hcp_Tssd"/>
</dbReference>
<evidence type="ECO:0000313" key="1">
    <source>
        <dbReference type="EMBL" id="OXA94898.1"/>
    </source>
</evidence>
<protein>
    <recommendedName>
        <fullName evidence="3">Phage tail protein</fullName>
    </recommendedName>
</protein>
<keyword evidence="2" id="KW-1185">Reference proteome</keyword>
<proteinExistence type="predicted"/>